<protein>
    <recommendedName>
        <fullName evidence="3">SCP domain-containing protein</fullName>
    </recommendedName>
</protein>
<dbReference type="PANTHER" id="PTHR31157">
    <property type="entry name" value="SCP DOMAIN-CONTAINING PROTEIN"/>
    <property type="match status" value="1"/>
</dbReference>
<dbReference type="PANTHER" id="PTHR31157:SF1">
    <property type="entry name" value="SCP DOMAIN-CONTAINING PROTEIN"/>
    <property type="match status" value="1"/>
</dbReference>
<name>A0A976FRZ0_BRELC</name>
<reference evidence="4 5" key="1">
    <citation type="journal article" date="2021" name="Genome Biol.">
        <title>AFLAP: assembly-free linkage analysis pipeline using k-mers from genome sequencing data.</title>
        <authorList>
            <person name="Fletcher K."/>
            <person name="Zhang L."/>
            <person name="Gil J."/>
            <person name="Han R."/>
            <person name="Cavanaugh K."/>
            <person name="Michelmore R."/>
        </authorList>
    </citation>
    <scope>NUCLEOTIDE SEQUENCE [LARGE SCALE GENOMIC DNA]</scope>
    <source>
        <strain evidence="4 5">SF5</strain>
    </source>
</reference>
<dbReference type="SUPFAM" id="SSF55797">
    <property type="entry name" value="PR-1-like"/>
    <property type="match status" value="1"/>
</dbReference>
<dbReference type="AlphaFoldDB" id="A0A976FRZ0"/>
<dbReference type="Gene3D" id="3.40.33.10">
    <property type="entry name" value="CAP"/>
    <property type="match status" value="1"/>
</dbReference>
<dbReference type="CDD" id="cd05379">
    <property type="entry name" value="CAP_bacterial"/>
    <property type="match status" value="1"/>
</dbReference>
<keyword evidence="2" id="KW-0732">Signal</keyword>
<organism evidence="4 5">
    <name type="scientific">Bremia lactucae</name>
    <name type="common">Lettuce downy mildew</name>
    <dbReference type="NCBI Taxonomy" id="4779"/>
    <lineage>
        <taxon>Eukaryota</taxon>
        <taxon>Sar</taxon>
        <taxon>Stramenopiles</taxon>
        <taxon>Oomycota</taxon>
        <taxon>Peronosporomycetes</taxon>
        <taxon>Peronosporales</taxon>
        <taxon>Peronosporaceae</taxon>
        <taxon>Bremia</taxon>
    </lineage>
</organism>
<feature type="region of interest" description="Disordered" evidence="1">
    <location>
        <begin position="179"/>
        <end position="200"/>
    </location>
</feature>
<dbReference type="Proteomes" id="UP000294530">
    <property type="component" value="Unassembled WGS sequence"/>
</dbReference>
<sequence length="314" mass="34357">MFVLRSSLSYVLVIAVSEAVHMRSEQQTSNLSGDYFAAMLARVNQEREIYGLPLLCTNLKLQAAAQRHSDDQAANDFMDHIGTDGSTMSDRISEANFDWSAVAENVAAGQPDVEAVMTAWMKSPGHRENILGNYTMFGTAHAFNAESTFQHYWTQTFGTGIAEECAGKLPQKLTRPINSSKAVKTTPVTSTKSRIEPNANQDSIPRETQAVPTSIPTQMLKEMIAPSLTAPGVKRSQYESHKRQTAFVVANAPKIVGVDSLHKATPAPTVIKFMSLKGSDEPLVTLRGVANSANEWHNNDAANAIFEEDEDCEH</sequence>
<comment type="caution">
    <text evidence="4">The sequence shown here is derived from an EMBL/GenBank/DDBJ whole genome shotgun (WGS) entry which is preliminary data.</text>
</comment>
<dbReference type="GeneID" id="94351638"/>
<gene>
    <name evidence="4" type="ORF">CCR75_007911</name>
</gene>
<dbReference type="RefSeq" id="XP_067820918.1">
    <property type="nucleotide sequence ID" value="XM_067965967.1"/>
</dbReference>
<dbReference type="Pfam" id="PF00188">
    <property type="entry name" value="CAP"/>
    <property type="match status" value="1"/>
</dbReference>
<feature type="signal peptide" evidence="2">
    <location>
        <begin position="1"/>
        <end position="19"/>
    </location>
</feature>
<dbReference type="KEGG" id="blac:94351638"/>
<evidence type="ECO:0000259" key="3">
    <source>
        <dbReference type="Pfam" id="PF00188"/>
    </source>
</evidence>
<evidence type="ECO:0000313" key="5">
    <source>
        <dbReference type="Proteomes" id="UP000294530"/>
    </source>
</evidence>
<evidence type="ECO:0000313" key="4">
    <source>
        <dbReference type="EMBL" id="TDH71419.1"/>
    </source>
</evidence>
<dbReference type="EMBL" id="SHOA02000004">
    <property type="protein sequence ID" value="TDH71419.1"/>
    <property type="molecule type" value="Genomic_DNA"/>
</dbReference>
<feature type="domain" description="SCP" evidence="3">
    <location>
        <begin position="40"/>
        <end position="157"/>
    </location>
</feature>
<evidence type="ECO:0000256" key="1">
    <source>
        <dbReference type="SAM" id="MobiDB-lite"/>
    </source>
</evidence>
<dbReference type="InterPro" id="IPR035940">
    <property type="entry name" value="CAP_sf"/>
</dbReference>
<keyword evidence="5" id="KW-1185">Reference proteome</keyword>
<evidence type="ECO:0000256" key="2">
    <source>
        <dbReference type="SAM" id="SignalP"/>
    </source>
</evidence>
<dbReference type="OrthoDB" id="568194at2759"/>
<dbReference type="InterPro" id="IPR014044">
    <property type="entry name" value="CAP_dom"/>
</dbReference>
<proteinExistence type="predicted"/>
<accession>A0A976FRZ0</accession>
<feature type="chain" id="PRO_5037179712" description="SCP domain-containing protein" evidence="2">
    <location>
        <begin position="20"/>
        <end position="314"/>
    </location>
</feature>